<comment type="caution">
    <text evidence="1">The sequence shown here is derived from an EMBL/GenBank/DDBJ whole genome shotgun (WGS) entry which is preliminary data.</text>
</comment>
<proteinExistence type="predicted"/>
<name>A0A1W0WQB0_HYPEX</name>
<organism evidence="1 2">
    <name type="scientific">Hypsibius exemplaris</name>
    <name type="common">Freshwater tardigrade</name>
    <dbReference type="NCBI Taxonomy" id="2072580"/>
    <lineage>
        <taxon>Eukaryota</taxon>
        <taxon>Metazoa</taxon>
        <taxon>Ecdysozoa</taxon>
        <taxon>Tardigrada</taxon>
        <taxon>Eutardigrada</taxon>
        <taxon>Parachela</taxon>
        <taxon>Hypsibioidea</taxon>
        <taxon>Hypsibiidae</taxon>
        <taxon>Hypsibius</taxon>
    </lineage>
</organism>
<dbReference type="EMBL" id="MTYJ01000061">
    <property type="protein sequence ID" value="OQV17384.1"/>
    <property type="molecule type" value="Genomic_DNA"/>
</dbReference>
<evidence type="ECO:0000313" key="2">
    <source>
        <dbReference type="Proteomes" id="UP000192578"/>
    </source>
</evidence>
<gene>
    <name evidence="1" type="ORF">BV898_08489</name>
</gene>
<evidence type="ECO:0000313" key="1">
    <source>
        <dbReference type="EMBL" id="OQV17384.1"/>
    </source>
</evidence>
<protein>
    <submittedName>
        <fullName evidence="1">Uncharacterized protein</fullName>
    </submittedName>
</protein>
<sequence length="150" mass="17233">MLLITPMKVTIAVTMIQADSSVCLVGVRVTEKGENALALMWEMFQDNTMAMGANKVALTSKLNFFSRYHMGKMMASHRFKQINPCCGQSLEPVVHWPYFMITHRQNDQQMKGQQIRRNNLGMRRFFVCGGICDVEGNPEQEKWVIWQSRG</sequence>
<reference evidence="2" key="1">
    <citation type="submission" date="2017-01" db="EMBL/GenBank/DDBJ databases">
        <title>Comparative genomics of anhydrobiosis in the tardigrade Hypsibius dujardini.</title>
        <authorList>
            <person name="Yoshida Y."/>
            <person name="Koutsovoulos G."/>
            <person name="Laetsch D."/>
            <person name="Stevens L."/>
            <person name="Kumar S."/>
            <person name="Horikawa D."/>
            <person name="Ishino K."/>
            <person name="Komine S."/>
            <person name="Tomita M."/>
            <person name="Blaxter M."/>
            <person name="Arakawa K."/>
        </authorList>
    </citation>
    <scope>NUCLEOTIDE SEQUENCE [LARGE SCALE GENOMIC DNA]</scope>
    <source>
        <strain evidence="2">Z151</strain>
    </source>
</reference>
<keyword evidence="2" id="KW-1185">Reference proteome</keyword>
<dbReference type="AlphaFoldDB" id="A0A1W0WQB0"/>
<accession>A0A1W0WQB0</accession>
<dbReference type="Proteomes" id="UP000192578">
    <property type="component" value="Unassembled WGS sequence"/>
</dbReference>